<evidence type="ECO:0000313" key="3">
    <source>
        <dbReference type="EMBL" id="CAF4079478.1"/>
    </source>
</evidence>
<dbReference type="SUPFAM" id="SSF54236">
    <property type="entry name" value="Ubiquitin-like"/>
    <property type="match status" value="1"/>
</dbReference>
<accession>A0A819TCN2</accession>
<dbReference type="AlphaFoldDB" id="A0A819TCN2"/>
<organism evidence="3 4">
    <name type="scientific">Adineta steineri</name>
    <dbReference type="NCBI Taxonomy" id="433720"/>
    <lineage>
        <taxon>Eukaryota</taxon>
        <taxon>Metazoa</taxon>
        <taxon>Spiralia</taxon>
        <taxon>Gnathifera</taxon>
        <taxon>Rotifera</taxon>
        <taxon>Eurotatoria</taxon>
        <taxon>Bdelloidea</taxon>
        <taxon>Adinetida</taxon>
        <taxon>Adinetidae</taxon>
        <taxon>Adineta</taxon>
    </lineage>
</organism>
<comment type="caution">
    <text evidence="3">The sequence shown here is derived from an EMBL/GenBank/DDBJ whole genome shotgun (WGS) entry which is preliminary data.</text>
</comment>
<dbReference type="PROSITE" id="PS50053">
    <property type="entry name" value="UBIQUITIN_2"/>
    <property type="match status" value="1"/>
</dbReference>
<dbReference type="SMART" id="SM00213">
    <property type="entry name" value="UBQ"/>
    <property type="match status" value="1"/>
</dbReference>
<feature type="domain" description="Ubiquitin-like" evidence="1">
    <location>
        <begin position="1"/>
        <end position="72"/>
    </location>
</feature>
<proteinExistence type="predicted"/>
<dbReference type="EMBL" id="CAJNOG010001350">
    <property type="protein sequence ID" value="CAF1435073.1"/>
    <property type="molecule type" value="Genomic_DNA"/>
</dbReference>
<dbReference type="InterPro" id="IPR029071">
    <property type="entry name" value="Ubiquitin-like_domsf"/>
</dbReference>
<gene>
    <name evidence="2" type="ORF">JYZ213_LOCUS39796</name>
    <name evidence="3" type="ORF">OXD698_LOCUS34213</name>
</gene>
<dbReference type="Proteomes" id="UP000663844">
    <property type="component" value="Unassembled WGS sequence"/>
</dbReference>
<dbReference type="CDD" id="cd01763">
    <property type="entry name" value="Ubl_SUMO_like"/>
    <property type="match status" value="1"/>
</dbReference>
<dbReference type="Gene3D" id="3.10.20.90">
    <property type="entry name" value="Phosphatidylinositol 3-kinase Catalytic Subunit, Chain A, domain 1"/>
    <property type="match status" value="1"/>
</dbReference>
<reference evidence="3" key="1">
    <citation type="submission" date="2021-02" db="EMBL/GenBank/DDBJ databases">
        <authorList>
            <person name="Nowell W R."/>
        </authorList>
    </citation>
    <scope>NUCLEOTIDE SEQUENCE</scope>
</reference>
<dbReference type="Proteomes" id="UP000663845">
    <property type="component" value="Unassembled WGS sequence"/>
</dbReference>
<dbReference type="InterPro" id="IPR022617">
    <property type="entry name" value="Rad60/SUMO-like_dom"/>
</dbReference>
<name>A0A819TCN2_9BILA</name>
<sequence length="234" mass="26693">MKICIATSTGLGLRYKLEVQPSITIQELKERFVKNSNNKKDIQSISFAFDEEILNDNDSTIASYGIEDKSIIDCVDLVVTARTGFSLGAKFVDIDNMQGFKRVDWSRRATGASWRRARHGLNLEGFCGNNQCEAYKHRVVIPIGYGVFDIHGGVDETTSKCPVCKRYVEPITCSLNNCWWKFKATKFVQGRDPKQCSGDWQYADDAYHQFDERISGMAEWKKLIFDIVKHKPIE</sequence>
<protein>
    <recommendedName>
        <fullName evidence="1">Ubiquitin-like domain-containing protein</fullName>
    </recommendedName>
</protein>
<dbReference type="EMBL" id="CAJOAZ010004894">
    <property type="protein sequence ID" value="CAF4079478.1"/>
    <property type="molecule type" value="Genomic_DNA"/>
</dbReference>
<evidence type="ECO:0000313" key="2">
    <source>
        <dbReference type="EMBL" id="CAF1435073.1"/>
    </source>
</evidence>
<evidence type="ECO:0000259" key="1">
    <source>
        <dbReference type="PROSITE" id="PS50053"/>
    </source>
</evidence>
<evidence type="ECO:0000313" key="4">
    <source>
        <dbReference type="Proteomes" id="UP000663844"/>
    </source>
</evidence>
<dbReference type="Pfam" id="PF11976">
    <property type="entry name" value="Rad60-SLD"/>
    <property type="match status" value="1"/>
</dbReference>
<dbReference type="InterPro" id="IPR000626">
    <property type="entry name" value="Ubiquitin-like_dom"/>
</dbReference>